<reference evidence="2" key="1">
    <citation type="journal article" date="2022" name="Int. J. Syst. Evol. Microbiol.">
        <title>Pseudomonas aegrilactucae sp. nov. and Pseudomonas morbosilactucae sp. nov., pathogens causing bacterial rot of lettuce in Japan.</title>
        <authorList>
            <person name="Sawada H."/>
            <person name="Fujikawa T."/>
            <person name="Satou M."/>
        </authorList>
    </citation>
    <scope>NUCLEOTIDE SEQUENCE</scope>
    <source>
        <strain evidence="2">0166_1</strain>
    </source>
</reference>
<gene>
    <name evidence="2" type="ORF">DSM104329_01332</name>
</gene>
<accession>A0A9E7C027</accession>
<sequence>MRAAVASPAGSTYTLMQMNLCLSGLAVCYTKVAYPAVVEEAVARIRKAHPDAVTFNEACRGDVALIARRTGYHLRFARVIYLGKPLTCIQPGGRGLFGDAVLTKAAIESTGSRPFEAQAGIERRGWLCVTTRVDVDVCTAHLASGEIEEVAANDPQCNELGSLLARRAVARTVIFAGDVNRRSSCAPGGFWTRTDALAEQDSGRQHVYGTGALRSPSAQVLHTTHTDHEILLVRAHLAAPP</sequence>
<dbReference type="AlphaFoldDB" id="A0A9E7C027"/>
<dbReference type="GO" id="GO:0003824">
    <property type="term" value="F:catalytic activity"/>
    <property type="evidence" value="ECO:0007669"/>
    <property type="project" value="InterPro"/>
</dbReference>
<protein>
    <recommendedName>
        <fullName evidence="1">Endonuclease/exonuclease/phosphatase domain-containing protein</fullName>
    </recommendedName>
</protein>
<dbReference type="InterPro" id="IPR005135">
    <property type="entry name" value="Endo/exonuclease/phosphatase"/>
</dbReference>
<keyword evidence="3" id="KW-1185">Reference proteome</keyword>
<dbReference type="EMBL" id="CP087164">
    <property type="protein sequence ID" value="UGS34948.1"/>
    <property type="molecule type" value="Genomic_DNA"/>
</dbReference>
<evidence type="ECO:0000313" key="2">
    <source>
        <dbReference type="EMBL" id="UGS34948.1"/>
    </source>
</evidence>
<dbReference type="Pfam" id="PF03372">
    <property type="entry name" value="Exo_endo_phos"/>
    <property type="match status" value="1"/>
</dbReference>
<name>A0A9E7C027_9ACTN</name>
<evidence type="ECO:0000259" key="1">
    <source>
        <dbReference type="Pfam" id="PF03372"/>
    </source>
</evidence>
<proteinExistence type="predicted"/>
<dbReference type="InterPro" id="IPR036691">
    <property type="entry name" value="Endo/exonu/phosph_ase_sf"/>
</dbReference>
<dbReference type="SUPFAM" id="SSF56219">
    <property type="entry name" value="DNase I-like"/>
    <property type="match status" value="1"/>
</dbReference>
<feature type="domain" description="Endonuclease/exonuclease/phosphatase" evidence="1">
    <location>
        <begin position="39"/>
        <end position="228"/>
    </location>
</feature>
<evidence type="ECO:0000313" key="3">
    <source>
        <dbReference type="Proteomes" id="UP001162834"/>
    </source>
</evidence>
<dbReference type="Gene3D" id="3.60.10.10">
    <property type="entry name" value="Endonuclease/exonuclease/phosphatase"/>
    <property type="match status" value="1"/>
</dbReference>
<dbReference type="Proteomes" id="UP001162834">
    <property type="component" value="Chromosome"/>
</dbReference>
<dbReference type="KEGG" id="sbae:DSM104329_01332"/>
<organism evidence="2 3">
    <name type="scientific">Capillimicrobium parvum</name>
    <dbReference type="NCBI Taxonomy" id="2884022"/>
    <lineage>
        <taxon>Bacteria</taxon>
        <taxon>Bacillati</taxon>
        <taxon>Actinomycetota</taxon>
        <taxon>Thermoleophilia</taxon>
        <taxon>Solirubrobacterales</taxon>
        <taxon>Capillimicrobiaceae</taxon>
        <taxon>Capillimicrobium</taxon>
    </lineage>
</organism>
<dbReference type="RefSeq" id="WP_259314614.1">
    <property type="nucleotide sequence ID" value="NZ_CP087164.1"/>
</dbReference>